<accession>A0A8X8H135</accession>
<dbReference type="InterPro" id="IPR050266">
    <property type="entry name" value="AB_hydrolase_sf"/>
</dbReference>
<dbReference type="PANTHER" id="PTHR43798:SF31">
    <property type="entry name" value="AB HYDROLASE SUPERFAMILY PROTEIN YCLE"/>
    <property type="match status" value="1"/>
</dbReference>
<dbReference type="RefSeq" id="WP_174539892.1">
    <property type="nucleotide sequence ID" value="NZ_WHUT02000008.1"/>
</dbReference>
<dbReference type="EMBL" id="WHUT02000008">
    <property type="protein sequence ID" value="NUB45628.1"/>
    <property type="molecule type" value="Genomic_DNA"/>
</dbReference>
<dbReference type="Proteomes" id="UP000484076">
    <property type="component" value="Unassembled WGS sequence"/>
</dbReference>
<reference evidence="3" key="1">
    <citation type="submission" date="2020-05" db="EMBL/GenBank/DDBJ databases">
        <title>Fertoebacter nigrum gen. nov., sp. nov., a new member of the family Rhodobacteraceae.</title>
        <authorList>
            <person name="Szuroczki S."/>
            <person name="Abbaszade G."/>
            <person name="Buni D."/>
            <person name="Schumann P."/>
            <person name="Toth E."/>
        </authorList>
    </citation>
    <scope>NUCLEOTIDE SEQUENCE</scope>
    <source>
        <strain evidence="3">RG-N-1a</strain>
    </source>
</reference>
<sequence length="268" mass="28969">MTHLHINGAKLFVQDSGGPGETILFIHGLMLPSTSWHAQVDRFRATHRVIAYDLRGQGRSEMTPHGLDLDNLAEDAAALIETLSLDRVHVVAFSMGTFIAMRLAARHPALVRSLTLIGPSAEAEERSNLPRYKALIAFVQLFGPGLAAGPLMKILFGNTFLADPASRMTREHWRGVLRGLPKTLSRAAAASAGRQAIRDLLSAITAPTLIVSGTEDRPISPERAARVHHGIAGSRFVPVPATGHAVMIERPDAFNTMLDGFLREVEAG</sequence>
<dbReference type="GO" id="GO:0016787">
    <property type="term" value="F:hydrolase activity"/>
    <property type="evidence" value="ECO:0007669"/>
    <property type="project" value="UniProtKB-KW"/>
</dbReference>
<organism evidence="3 4">
    <name type="scientific">Fertoeibacter niger</name>
    <dbReference type="NCBI Taxonomy" id="2656921"/>
    <lineage>
        <taxon>Bacteria</taxon>
        <taxon>Pseudomonadati</taxon>
        <taxon>Pseudomonadota</taxon>
        <taxon>Alphaproteobacteria</taxon>
        <taxon>Rhodobacterales</taxon>
        <taxon>Paracoccaceae</taxon>
        <taxon>Fertoeibacter</taxon>
    </lineage>
</organism>
<name>A0A8X8H135_9RHOB</name>
<feature type="domain" description="AB hydrolase-1" evidence="2">
    <location>
        <begin position="23"/>
        <end position="255"/>
    </location>
</feature>
<comment type="caution">
    <text evidence="3">The sequence shown here is derived from an EMBL/GenBank/DDBJ whole genome shotgun (WGS) entry which is preliminary data.</text>
</comment>
<gene>
    <name evidence="3" type="ORF">GEU84_014605</name>
</gene>
<evidence type="ECO:0000313" key="3">
    <source>
        <dbReference type="EMBL" id="NUB45628.1"/>
    </source>
</evidence>
<evidence type="ECO:0000313" key="4">
    <source>
        <dbReference type="Proteomes" id="UP000484076"/>
    </source>
</evidence>
<keyword evidence="4" id="KW-1185">Reference proteome</keyword>
<keyword evidence="1 3" id="KW-0378">Hydrolase</keyword>
<dbReference type="AlphaFoldDB" id="A0A8X8H135"/>
<evidence type="ECO:0000259" key="2">
    <source>
        <dbReference type="Pfam" id="PF12697"/>
    </source>
</evidence>
<dbReference type="InterPro" id="IPR000073">
    <property type="entry name" value="AB_hydrolase_1"/>
</dbReference>
<dbReference type="SUPFAM" id="SSF53474">
    <property type="entry name" value="alpha/beta-Hydrolases"/>
    <property type="match status" value="1"/>
</dbReference>
<dbReference type="Pfam" id="PF12697">
    <property type="entry name" value="Abhydrolase_6"/>
    <property type="match status" value="1"/>
</dbReference>
<dbReference type="Gene3D" id="3.40.50.1820">
    <property type="entry name" value="alpha/beta hydrolase"/>
    <property type="match status" value="1"/>
</dbReference>
<dbReference type="PRINTS" id="PR00111">
    <property type="entry name" value="ABHYDROLASE"/>
</dbReference>
<dbReference type="InterPro" id="IPR029058">
    <property type="entry name" value="AB_hydrolase_fold"/>
</dbReference>
<proteinExistence type="predicted"/>
<dbReference type="PANTHER" id="PTHR43798">
    <property type="entry name" value="MONOACYLGLYCEROL LIPASE"/>
    <property type="match status" value="1"/>
</dbReference>
<protein>
    <submittedName>
        <fullName evidence="3">Alpha/beta hydrolase</fullName>
    </submittedName>
</protein>
<dbReference type="GO" id="GO:0016020">
    <property type="term" value="C:membrane"/>
    <property type="evidence" value="ECO:0007669"/>
    <property type="project" value="TreeGrafter"/>
</dbReference>
<evidence type="ECO:0000256" key="1">
    <source>
        <dbReference type="ARBA" id="ARBA00022801"/>
    </source>
</evidence>